<keyword evidence="3 7" id="KW-0690">Ribosome biogenesis</keyword>
<dbReference type="NCBIfam" id="NF000908">
    <property type="entry name" value="PRK00089.1"/>
    <property type="match status" value="1"/>
</dbReference>
<feature type="region of interest" description="G3" evidence="8">
    <location>
        <begin position="63"/>
        <end position="66"/>
    </location>
</feature>
<comment type="similarity">
    <text evidence="1 7 8 9">Belongs to the TRAFAC class TrmE-Era-EngA-EngB-Septin-like GTPase superfamily. Era GTPase family.</text>
</comment>
<feature type="binding site" evidence="7">
    <location>
        <begin position="63"/>
        <end position="67"/>
    </location>
    <ligand>
        <name>GTP</name>
        <dbReference type="ChEBI" id="CHEBI:37565"/>
    </ligand>
</feature>
<feature type="domain" description="KH type-2" evidence="10">
    <location>
        <begin position="205"/>
        <end position="281"/>
    </location>
</feature>
<dbReference type="InterPro" id="IPR009019">
    <property type="entry name" value="KH_sf_prok-type"/>
</dbReference>
<dbReference type="NCBIfam" id="TIGR00231">
    <property type="entry name" value="small_GTP"/>
    <property type="match status" value="1"/>
</dbReference>
<dbReference type="CDD" id="cd22534">
    <property type="entry name" value="KH-II_Era"/>
    <property type="match status" value="1"/>
</dbReference>
<dbReference type="InterPro" id="IPR030388">
    <property type="entry name" value="G_ERA_dom"/>
</dbReference>
<comment type="subunit">
    <text evidence="7">Monomer.</text>
</comment>
<dbReference type="InterPro" id="IPR015946">
    <property type="entry name" value="KH_dom-like_a/b"/>
</dbReference>
<evidence type="ECO:0000313" key="12">
    <source>
        <dbReference type="EMBL" id="NIK74213.1"/>
    </source>
</evidence>
<dbReference type="GO" id="GO:0070181">
    <property type="term" value="F:small ribosomal subunit rRNA binding"/>
    <property type="evidence" value="ECO:0007669"/>
    <property type="project" value="UniProtKB-UniRule"/>
</dbReference>
<accession>A0A846MRM9</accession>
<dbReference type="Gene3D" id="3.40.50.300">
    <property type="entry name" value="P-loop containing nucleotide triphosphate hydrolases"/>
    <property type="match status" value="1"/>
</dbReference>
<dbReference type="NCBIfam" id="TIGR00436">
    <property type="entry name" value="era"/>
    <property type="match status" value="1"/>
</dbReference>
<feature type="region of interest" description="G5" evidence="8">
    <location>
        <begin position="153"/>
        <end position="155"/>
    </location>
</feature>
<feature type="region of interest" description="G2" evidence="8">
    <location>
        <begin position="42"/>
        <end position="46"/>
    </location>
</feature>
<feature type="region of interest" description="G4" evidence="8">
    <location>
        <begin position="123"/>
        <end position="126"/>
    </location>
</feature>
<dbReference type="FunFam" id="3.30.300.20:FF:000003">
    <property type="entry name" value="GTPase Era"/>
    <property type="match status" value="1"/>
</dbReference>
<comment type="caution">
    <text evidence="12">The sequence shown here is derived from an EMBL/GenBank/DDBJ whole genome shotgun (WGS) entry which is preliminary data.</text>
</comment>
<dbReference type="GO" id="GO:0003924">
    <property type="term" value="F:GTPase activity"/>
    <property type="evidence" value="ECO:0007669"/>
    <property type="project" value="UniProtKB-UniRule"/>
</dbReference>
<dbReference type="EMBL" id="JAASRN010000002">
    <property type="protein sequence ID" value="NIK74213.1"/>
    <property type="molecule type" value="Genomic_DNA"/>
</dbReference>
<evidence type="ECO:0000256" key="5">
    <source>
        <dbReference type="ARBA" id="ARBA00022884"/>
    </source>
</evidence>
<name>A0A846MRM9_9BACT</name>
<evidence type="ECO:0000259" key="11">
    <source>
        <dbReference type="PROSITE" id="PS51713"/>
    </source>
</evidence>
<keyword evidence="4 7" id="KW-0547">Nucleotide-binding</keyword>
<feature type="binding site" evidence="7">
    <location>
        <begin position="16"/>
        <end position="23"/>
    </location>
    <ligand>
        <name>GTP</name>
        <dbReference type="ChEBI" id="CHEBI:37565"/>
    </ligand>
</feature>
<dbReference type="GO" id="GO:0005525">
    <property type="term" value="F:GTP binding"/>
    <property type="evidence" value="ECO:0007669"/>
    <property type="project" value="UniProtKB-UniRule"/>
</dbReference>
<dbReference type="HAMAP" id="MF_00367">
    <property type="entry name" value="GTPase_Era"/>
    <property type="match status" value="1"/>
</dbReference>
<dbReference type="GO" id="GO:0000028">
    <property type="term" value="P:ribosomal small subunit assembly"/>
    <property type="evidence" value="ECO:0007669"/>
    <property type="project" value="TreeGrafter"/>
</dbReference>
<dbReference type="SUPFAM" id="SSF54814">
    <property type="entry name" value="Prokaryotic type KH domain (KH-domain type II)"/>
    <property type="match status" value="1"/>
</dbReference>
<evidence type="ECO:0000256" key="8">
    <source>
        <dbReference type="PROSITE-ProRule" id="PRU01050"/>
    </source>
</evidence>
<dbReference type="GO" id="GO:0005886">
    <property type="term" value="C:plasma membrane"/>
    <property type="evidence" value="ECO:0007669"/>
    <property type="project" value="UniProtKB-SubCell"/>
</dbReference>
<protein>
    <recommendedName>
        <fullName evidence="2 7">GTPase Era</fullName>
    </recommendedName>
</protein>
<dbReference type="Proteomes" id="UP000537126">
    <property type="component" value="Unassembled WGS sequence"/>
</dbReference>
<dbReference type="InterPro" id="IPR004044">
    <property type="entry name" value="KH_dom_type_2"/>
</dbReference>
<evidence type="ECO:0000256" key="1">
    <source>
        <dbReference type="ARBA" id="ARBA00007921"/>
    </source>
</evidence>
<feature type="binding site" evidence="7">
    <location>
        <begin position="123"/>
        <end position="126"/>
    </location>
    <ligand>
        <name>GTP</name>
        <dbReference type="ChEBI" id="CHEBI:37565"/>
    </ligand>
</feature>
<keyword evidence="7" id="KW-1003">Cell membrane</keyword>
<keyword evidence="5 7" id="KW-0694">RNA-binding</keyword>
<dbReference type="InterPro" id="IPR005225">
    <property type="entry name" value="Small_GTP-bd"/>
</dbReference>
<feature type="domain" description="Era-type G" evidence="11">
    <location>
        <begin position="8"/>
        <end position="174"/>
    </location>
</feature>
<feature type="region of interest" description="G1" evidence="8">
    <location>
        <begin position="16"/>
        <end position="23"/>
    </location>
</feature>
<keyword evidence="13" id="KW-1185">Reference proteome</keyword>
<dbReference type="InterPro" id="IPR005662">
    <property type="entry name" value="GTPase_Era-like"/>
</dbReference>
<comment type="function">
    <text evidence="7">An essential GTPase that binds both GDP and GTP, with rapid nucleotide exchange. Plays a role in 16S rRNA processing and 30S ribosomal subunit biogenesis and possibly also in cell cycle regulation and energy metabolism.</text>
</comment>
<reference evidence="12 13" key="1">
    <citation type="submission" date="2020-03" db="EMBL/GenBank/DDBJ databases">
        <title>Genomic Encyclopedia of Type Strains, Phase IV (KMG-IV): sequencing the most valuable type-strain genomes for metagenomic binning, comparative biology and taxonomic classification.</title>
        <authorList>
            <person name="Goeker M."/>
        </authorList>
    </citation>
    <scope>NUCLEOTIDE SEQUENCE [LARGE SCALE GENOMIC DNA]</scope>
    <source>
        <strain evidence="12 13">DSM 5718</strain>
    </source>
</reference>
<gene>
    <name evidence="7" type="primary">era</name>
    <name evidence="12" type="ORF">FHS56_001726</name>
</gene>
<evidence type="ECO:0000256" key="7">
    <source>
        <dbReference type="HAMAP-Rule" id="MF_00367"/>
    </source>
</evidence>
<organism evidence="12 13">
    <name type="scientific">Thermonema lapsum</name>
    <dbReference type="NCBI Taxonomy" id="28195"/>
    <lineage>
        <taxon>Bacteria</taxon>
        <taxon>Pseudomonadati</taxon>
        <taxon>Bacteroidota</taxon>
        <taxon>Cytophagia</taxon>
        <taxon>Cytophagales</taxon>
        <taxon>Thermonemataceae</taxon>
        <taxon>Thermonema</taxon>
    </lineage>
</organism>
<dbReference type="AlphaFoldDB" id="A0A846MRM9"/>
<dbReference type="Pfam" id="PF01926">
    <property type="entry name" value="MMR_HSR1"/>
    <property type="match status" value="1"/>
</dbReference>
<keyword evidence="6 7" id="KW-0342">GTP-binding</keyword>
<evidence type="ECO:0000259" key="10">
    <source>
        <dbReference type="PROSITE" id="PS50823"/>
    </source>
</evidence>
<keyword evidence="7" id="KW-0699">rRNA-binding</keyword>
<dbReference type="SUPFAM" id="SSF52540">
    <property type="entry name" value="P-loop containing nucleoside triphosphate hydrolases"/>
    <property type="match status" value="1"/>
</dbReference>
<dbReference type="Gene3D" id="3.30.300.20">
    <property type="match status" value="1"/>
</dbReference>
<evidence type="ECO:0000256" key="6">
    <source>
        <dbReference type="ARBA" id="ARBA00023134"/>
    </source>
</evidence>
<dbReference type="InterPro" id="IPR027417">
    <property type="entry name" value="P-loop_NTPase"/>
</dbReference>
<evidence type="ECO:0000313" key="13">
    <source>
        <dbReference type="Proteomes" id="UP000537126"/>
    </source>
</evidence>
<evidence type="ECO:0000256" key="4">
    <source>
        <dbReference type="ARBA" id="ARBA00022741"/>
    </source>
</evidence>
<keyword evidence="7" id="KW-0472">Membrane</keyword>
<dbReference type="Pfam" id="PF07650">
    <property type="entry name" value="KH_2"/>
    <property type="match status" value="1"/>
</dbReference>
<evidence type="ECO:0000256" key="2">
    <source>
        <dbReference type="ARBA" id="ARBA00020484"/>
    </source>
</evidence>
<dbReference type="CDD" id="cd04163">
    <property type="entry name" value="Era"/>
    <property type="match status" value="1"/>
</dbReference>
<proteinExistence type="inferred from homology"/>
<comment type="subcellular location">
    <subcellularLocation>
        <location evidence="7">Cytoplasm</location>
    </subcellularLocation>
    <subcellularLocation>
        <location evidence="7">Cell membrane</location>
        <topology evidence="7">Peripheral membrane protein</topology>
    </subcellularLocation>
</comment>
<dbReference type="InterPro" id="IPR006073">
    <property type="entry name" value="GTP-bd"/>
</dbReference>
<dbReference type="PROSITE" id="PS50823">
    <property type="entry name" value="KH_TYPE_2"/>
    <property type="match status" value="1"/>
</dbReference>
<dbReference type="PROSITE" id="PS51713">
    <property type="entry name" value="G_ERA"/>
    <property type="match status" value="1"/>
</dbReference>
<keyword evidence="7" id="KW-0963">Cytoplasm</keyword>
<dbReference type="PANTHER" id="PTHR42698">
    <property type="entry name" value="GTPASE ERA"/>
    <property type="match status" value="1"/>
</dbReference>
<dbReference type="RefSeq" id="WP_166919673.1">
    <property type="nucleotide sequence ID" value="NZ_JAASRN010000002.1"/>
</dbReference>
<dbReference type="GO" id="GO:0005829">
    <property type="term" value="C:cytosol"/>
    <property type="evidence" value="ECO:0007669"/>
    <property type="project" value="TreeGrafter"/>
</dbReference>
<dbReference type="GO" id="GO:0043024">
    <property type="term" value="F:ribosomal small subunit binding"/>
    <property type="evidence" value="ECO:0007669"/>
    <property type="project" value="TreeGrafter"/>
</dbReference>
<dbReference type="PANTHER" id="PTHR42698:SF1">
    <property type="entry name" value="GTPASE ERA, MITOCHONDRIAL"/>
    <property type="match status" value="1"/>
</dbReference>
<sequence length="298" mass="34256">MQNEAKHKAGFVSIIGKPNVGKSTLMNALVGEKLSIATPKAQTTRHRVTGILNGDDYQIIYQDTPGILEPKYELHKRMMHYVQQALEDADILLIVVEPHEQWEESALVDYLTHTAQPIIVAINKADTSEQAKLAQAVEYWESRLPNAKAVIPVSALYHFNLDTLLSALLSYLPEHPPYFDKEQISDQSERFFAAEIIREKIFLLYREEIPYSCDVQIFSFKEKEHIIHIQADIIVERESQRKILIGKGGSALKQVGVAARKELEAFLGKKVYLELHVKVIKNWRRQERWLERLGYKKP</sequence>
<evidence type="ECO:0000256" key="9">
    <source>
        <dbReference type="RuleBase" id="RU003761"/>
    </source>
</evidence>
<evidence type="ECO:0000256" key="3">
    <source>
        <dbReference type="ARBA" id="ARBA00022517"/>
    </source>
</evidence>